<dbReference type="EMBL" id="MVII01000011">
    <property type="protein sequence ID" value="ORB58445.1"/>
    <property type="molecule type" value="Genomic_DNA"/>
</dbReference>
<evidence type="ECO:0000313" key="1">
    <source>
        <dbReference type="EMBL" id="ORB58445.1"/>
    </source>
</evidence>
<dbReference type="RefSeq" id="WP_083015323.1">
    <property type="nucleotide sequence ID" value="NZ_MVII01000011.1"/>
</dbReference>
<organism evidence="1 2">
    <name type="scientific">Mycobacteroides saopaulense</name>
    <dbReference type="NCBI Taxonomy" id="1578165"/>
    <lineage>
        <taxon>Bacteria</taxon>
        <taxon>Bacillati</taxon>
        <taxon>Actinomycetota</taxon>
        <taxon>Actinomycetes</taxon>
        <taxon>Mycobacteriales</taxon>
        <taxon>Mycobacteriaceae</taxon>
        <taxon>Mycobacteroides</taxon>
    </lineage>
</organism>
<name>A0A1X0J9P6_9MYCO</name>
<protein>
    <submittedName>
        <fullName evidence="1">Uncharacterized protein</fullName>
    </submittedName>
</protein>
<comment type="caution">
    <text evidence="1">The sequence shown here is derived from an EMBL/GenBank/DDBJ whole genome shotgun (WGS) entry which is preliminary data.</text>
</comment>
<accession>A0A1X0J9P6</accession>
<dbReference type="Proteomes" id="UP000192434">
    <property type="component" value="Unassembled WGS sequence"/>
</dbReference>
<dbReference type="AlphaFoldDB" id="A0A1X0J9P6"/>
<proteinExistence type="predicted"/>
<evidence type="ECO:0000313" key="2">
    <source>
        <dbReference type="Proteomes" id="UP000192434"/>
    </source>
</evidence>
<sequence>MIAAIERAAHAAGWLAIGGEDGARIYRRPGTPSWVSITYAHTGVILWADGQDSRRTPRHFAGIDKVDRLVAFLAGG</sequence>
<gene>
    <name evidence="1" type="ORF">BST43_10600</name>
</gene>
<dbReference type="OrthoDB" id="9902348at2"/>
<reference evidence="1 2" key="1">
    <citation type="submission" date="2016-12" db="EMBL/GenBank/DDBJ databases">
        <title>The new phylogeny of genus Mycobacterium.</title>
        <authorList>
            <person name="Tortoli E."/>
            <person name="Trovato A."/>
            <person name="Cirillo D.M."/>
        </authorList>
    </citation>
    <scope>NUCLEOTIDE SEQUENCE [LARGE SCALE GENOMIC DNA]</scope>
    <source>
        <strain evidence="1 2">CCUG 66554</strain>
    </source>
</reference>